<feature type="region of interest" description="Disordered" evidence="1">
    <location>
        <begin position="183"/>
        <end position="202"/>
    </location>
</feature>
<organism evidence="2 3">
    <name type="scientific">Crotalaria pallida</name>
    <name type="common">Smooth rattlebox</name>
    <name type="synonym">Crotalaria striata</name>
    <dbReference type="NCBI Taxonomy" id="3830"/>
    <lineage>
        <taxon>Eukaryota</taxon>
        <taxon>Viridiplantae</taxon>
        <taxon>Streptophyta</taxon>
        <taxon>Embryophyta</taxon>
        <taxon>Tracheophyta</taxon>
        <taxon>Spermatophyta</taxon>
        <taxon>Magnoliopsida</taxon>
        <taxon>eudicotyledons</taxon>
        <taxon>Gunneridae</taxon>
        <taxon>Pentapetalae</taxon>
        <taxon>rosids</taxon>
        <taxon>fabids</taxon>
        <taxon>Fabales</taxon>
        <taxon>Fabaceae</taxon>
        <taxon>Papilionoideae</taxon>
        <taxon>50 kb inversion clade</taxon>
        <taxon>genistoids sensu lato</taxon>
        <taxon>core genistoids</taxon>
        <taxon>Crotalarieae</taxon>
        <taxon>Crotalaria</taxon>
    </lineage>
</organism>
<reference evidence="2 3" key="1">
    <citation type="submission" date="2024-01" db="EMBL/GenBank/DDBJ databases">
        <title>The genomes of 5 underutilized Papilionoideae crops provide insights into root nodulation and disease resistanc.</title>
        <authorList>
            <person name="Yuan L."/>
        </authorList>
    </citation>
    <scope>NUCLEOTIDE SEQUENCE [LARGE SCALE GENOMIC DNA]</scope>
    <source>
        <strain evidence="2">ZHUSHIDOU_FW_LH</strain>
        <tissue evidence="2">Leaf</tissue>
    </source>
</reference>
<comment type="caution">
    <text evidence="2">The sequence shown here is derived from an EMBL/GenBank/DDBJ whole genome shotgun (WGS) entry which is preliminary data.</text>
</comment>
<feature type="compositionally biased region" description="Basic and acidic residues" evidence="1">
    <location>
        <begin position="224"/>
        <end position="235"/>
    </location>
</feature>
<feature type="compositionally biased region" description="Polar residues" evidence="1">
    <location>
        <begin position="50"/>
        <end position="71"/>
    </location>
</feature>
<feature type="compositionally biased region" description="Acidic residues" evidence="1">
    <location>
        <begin position="11"/>
        <end position="22"/>
    </location>
</feature>
<evidence type="ECO:0000256" key="1">
    <source>
        <dbReference type="SAM" id="MobiDB-lite"/>
    </source>
</evidence>
<accession>A0AAN9PA94</accession>
<feature type="compositionally biased region" description="Polar residues" evidence="1">
    <location>
        <begin position="253"/>
        <end position="266"/>
    </location>
</feature>
<feature type="region of interest" description="Disordered" evidence="1">
    <location>
        <begin position="1"/>
        <end position="71"/>
    </location>
</feature>
<feature type="region of interest" description="Disordered" evidence="1">
    <location>
        <begin position="223"/>
        <end position="283"/>
    </location>
</feature>
<keyword evidence="3" id="KW-1185">Reference proteome</keyword>
<feature type="compositionally biased region" description="Basic and acidic residues" evidence="1">
    <location>
        <begin position="187"/>
        <end position="201"/>
    </location>
</feature>
<evidence type="ECO:0000313" key="3">
    <source>
        <dbReference type="Proteomes" id="UP001372338"/>
    </source>
</evidence>
<dbReference type="EMBL" id="JAYWIO010000001">
    <property type="protein sequence ID" value="KAK7290059.1"/>
    <property type="molecule type" value="Genomic_DNA"/>
</dbReference>
<gene>
    <name evidence="2" type="ORF">RIF29_04209</name>
</gene>
<sequence length="369" mass="41691">MRMSSARVCEEERENEDPSVQEDDLKKHSSKKVKVGDESSSPMDEDHSSVTKGMQNSCKETLLKDSSSSQSWDVLEIDDEELLENKWYKEAEEEVETTNNNSGVAAIGAEMVIEKSSDKERSTGSKDSDRSSTVISQDKIIIGYDSGNKSEENKEQSLRKEIILETSHFGPWMLARKPTHFKGNLKLKQERESTQSRERGSRFVSLSEDMELVNEFSMELPTASKKEQLQDDNLIKKQASTSKKTNKVRSLQGGKNPQIKNKQTTKGPILPSHKESTPKPTSVEVVTKSPKFVSDDEKRIMRGKEQVILHKMWTLKRQGYSGIDNIATYVVLPNEESVDFNLIQRGKNIVINPAPKPLIQEKTMAAARR</sequence>
<protein>
    <submittedName>
        <fullName evidence="2">Uncharacterized protein</fullName>
    </submittedName>
</protein>
<feature type="compositionally biased region" description="Basic and acidic residues" evidence="1">
    <location>
        <begin position="112"/>
        <end position="130"/>
    </location>
</feature>
<name>A0AAN9PA94_CROPI</name>
<feature type="region of interest" description="Disordered" evidence="1">
    <location>
        <begin position="92"/>
        <end position="134"/>
    </location>
</feature>
<evidence type="ECO:0000313" key="2">
    <source>
        <dbReference type="EMBL" id="KAK7290059.1"/>
    </source>
</evidence>
<proteinExistence type="predicted"/>
<dbReference type="AlphaFoldDB" id="A0AAN9PA94"/>
<dbReference type="Proteomes" id="UP001372338">
    <property type="component" value="Unassembled WGS sequence"/>
</dbReference>